<name>A0A218WMT6_PUNGR</name>
<protein>
    <submittedName>
        <fullName evidence="1">Uncharacterized protein</fullName>
    </submittedName>
</protein>
<evidence type="ECO:0000313" key="1">
    <source>
        <dbReference type="EMBL" id="OWM74154.1"/>
    </source>
</evidence>
<comment type="caution">
    <text evidence="1">The sequence shown here is derived from an EMBL/GenBank/DDBJ whole genome shotgun (WGS) entry which is preliminary data.</text>
</comment>
<sequence length="143" mass="15796">MELERNGVDLSEFFHMEYSADSETDSATDDLSKLPEPYYGLGDDDAESCICSPPSDHCLDWEGEEQEGPGDCTGDDACSMISNGIGCKGCRPEVAILGFMSEDEDGGTDGEEGMMWDLRREEVDAMEDRLFWETCMAVGYPMN</sequence>
<gene>
    <name evidence="1" type="ORF">CDL15_Pgr008465</name>
    <name evidence="2" type="ORF">CRG98_031339</name>
</gene>
<evidence type="ECO:0000313" key="2">
    <source>
        <dbReference type="EMBL" id="PKI48281.1"/>
    </source>
</evidence>
<proteinExistence type="predicted"/>
<accession>A0A218WMT6</accession>
<dbReference type="AlphaFoldDB" id="A0A218WMT6"/>
<reference evidence="1" key="2">
    <citation type="submission" date="2017-06" db="EMBL/GenBank/DDBJ databases">
        <title>The pomegranate genome and the genomics of punicalagin biosynthesis.</title>
        <authorList>
            <person name="Xu C."/>
        </authorList>
    </citation>
    <scope>NUCLEOTIDE SEQUENCE [LARGE SCALE GENOMIC DNA]</scope>
    <source>
        <tissue evidence="1">Fresh leaf</tissue>
    </source>
</reference>
<reference evidence="2 4" key="3">
    <citation type="submission" date="2017-11" db="EMBL/GenBank/DDBJ databases">
        <title>De-novo sequencing of pomegranate (Punica granatum L.) genome.</title>
        <authorList>
            <person name="Akparov Z."/>
            <person name="Amiraslanov A."/>
            <person name="Hajiyeva S."/>
            <person name="Abbasov M."/>
            <person name="Kaur K."/>
            <person name="Hamwieh A."/>
            <person name="Solovyev V."/>
            <person name="Salamov A."/>
            <person name="Braich B."/>
            <person name="Kosarev P."/>
            <person name="Mahmoud A."/>
            <person name="Hajiyev E."/>
            <person name="Babayeva S."/>
            <person name="Izzatullayeva V."/>
            <person name="Mammadov A."/>
            <person name="Mammadov A."/>
            <person name="Sharifova S."/>
            <person name="Ojaghi J."/>
            <person name="Eynullazada K."/>
            <person name="Bayramov B."/>
            <person name="Abdulazimova A."/>
            <person name="Shahmuradov I."/>
        </authorList>
    </citation>
    <scope>NUCLEOTIDE SEQUENCE [LARGE SCALE GENOMIC DNA]</scope>
    <source>
        <strain evidence="2">AG2017</strain>
        <strain evidence="4">cv. AG2017</strain>
        <tissue evidence="2">Leaf</tissue>
    </source>
</reference>
<dbReference type="Proteomes" id="UP000233551">
    <property type="component" value="Unassembled WGS sequence"/>
</dbReference>
<dbReference type="EMBL" id="MTKT01003794">
    <property type="protein sequence ID" value="OWM74154.1"/>
    <property type="molecule type" value="Genomic_DNA"/>
</dbReference>
<organism evidence="1 3">
    <name type="scientific">Punica granatum</name>
    <name type="common">Pomegranate</name>
    <dbReference type="NCBI Taxonomy" id="22663"/>
    <lineage>
        <taxon>Eukaryota</taxon>
        <taxon>Viridiplantae</taxon>
        <taxon>Streptophyta</taxon>
        <taxon>Embryophyta</taxon>
        <taxon>Tracheophyta</taxon>
        <taxon>Spermatophyta</taxon>
        <taxon>Magnoliopsida</taxon>
        <taxon>eudicotyledons</taxon>
        <taxon>Gunneridae</taxon>
        <taxon>Pentapetalae</taxon>
        <taxon>rosids</taxon>
        <taxon>malvids</taxon>
        <taxon>Myrtales</taxon>
        <taxon>Lythraceae</taxon>
        <taxon>Punica</taxon>
    </lineage>
</organism>
<reference evidence="3" key="1">
    <citation type="journal article" date="2017" name="Plant J.">
        <title>The pomegranate (Punica granatum L.) genome and the genomics of punicalagin biosynthesis.</title>
        <authorList>
            <person name="Qin G."/>
            <person name="Xu C."/>
            <person name="Ming R."/>
            <person name="Tang H."/>
            <person name="Guyot R."/>
            <person name="Kramer E.M."/>
            <person name="Hu Y."/>
            <person name="Yi X."/>
            <person name="Qi Y."/>
            <person name="Xu X."/>
            <person name="Gao Z."/>
            <person name="Pan H."/>
            <person name="Jian J."/>
            <person name="Tian Y."/>
            <person name="Yue Z."/>
            <person name="Xu Y."/>
        </authorList>
    </citation>
    <scope>NUCLEOTIDE SEQUENCE [LARGE SCALE GENOMIC DNA]</scope>
    <source>
        <strain evidence="3">cv. Dabenzi</strain>
    </source>
</reference>
<dbReference type="EMBL" id="PGOL01002416">
    <property type="protein sequence ID" value="PKI48281.1"/>
    <property type="molecule type" value="Genomic_DNA"/>
</dbReference>
<dbReference type="PANTHER" id="PTHR35726">
    <property type="entry name" value="GLUTAMIC ACID-RICH PROTEIN-LIKE"/>
    <property type="match status" value="1"/>
</dbReference>
<evidence type="ECO:0000313" key="4">
    <source>
        <dbReference type="Proteomes" id="UP000233551"/>
    </source>
</evidence>
<dbReference type="Proteomes" id="UP000197138">
    <property type="component" value="Unassembled WGS sequence"/>
</dbReference>
<dbReference type="PANTHER" id="PTHR35726:SF5">
    <property type="match status" value="1"/>
</dbReference>
<evidence type="ECO:0000313" key="3">
    <source>
        <dbReference type="Proteomes" id="UP000197138"/>
    </source>
</evidence>
<keyword evidence="4" id="KW-1185">Reference proteome</keyword>